<feature type="domain" description="HTH LytTR-type" evidence="1">
    <location>
        <begin position="1"/>
        <end position="97"/>
    </location>
</feature>
<dbReference type="AlphaFoldDB" id="A0A7G9RYS4"/>
<organism evidence="2 3">
    <name type="scientific">Erysipelothrix inopinata</name>
    <dbReference type="NCBI Taxonomy" id="225084"/>
    <lineage>
        <taxon>Bacteria</taxon>
        <taxon>Bacillati</taxon>
        <taxon>Bacillota</taxon>
        <taxon>Erysipelotrichia</taxon>
        <taxon>Erysipelotrichales</taxon>
        <taxon>Erysipelotrichaceae</taxon>
        <taxon>Erysipelothrix</taxon>
    </lineage>
</organism>
<evidence type="ECO:0000259" key="1">
    <source>
        <dbReference type="PROSITE" id="PS50930"/>
    </source>
</evidence>
<dbReference type="Pfam" id="PF04397">
    <property type="entry name" value="LytTR"/>
    <property type="match status" value="1"/>
</dbReference>
<dbReference type="Gene3D" id="2.40.50.1020">
    <property type="entry name" value="LytTr DNA-binding domain"/>
    <property type="match status" value="1"/>
</dbReference>
<sequence>MFIKVADILIRKEDVYSIECYDRKTMIHTDVGDIITTDTICSTVGQFDNRLICVYRGIFVNPKYFKRVYKDRIVMTNDSVFYISRRRYPEVIDHLLEYRNK</sequence>
<dbReference type="RefSeq" id="WP_187533871.1">
    <property type="nucleotide sequence ID" value="NZ_CBCSHU010000021.1"/>
</dbReference>
<evidence type="ECO:0000313" key="3">
    <source>
        <dbReference type="Proteomes" id="UP000515928"/>
    </source>
</evidence>
<dbReference type="Proteomes" id="UP000515928">
    <property type="component" value="Chromosome"/>
</dbReference>
<accession>A0A7G9RYS4</accession>
<dbReference type="InterPro" id="IPR007492">
    <property type="entry name" value="LytTR_DNA-bd_dom"/>
</dbReference>
<dbReference type="KEGG" id="eio:H9L01_10360"/>
<protein>
    <submittedName>
        <fullName evidence="2">LytTR family transcriptional regulator</fullName>
    </submittedName>
</protein>
<keyword evidence="3" id="KW-1185">Reference proteome</keyword>
<reference evidence="2 3" key="1">
    <citation type="submission" date="2020-08" db="EMBL/GenBank/DDBJ databases">
        <title>Genome sequence of Erysipelothrix inopinata DSM 15511T.</title>
        <authorList>
            <person name="Hyun D.-W."/>
            <person name="Bae J.-W."/>
        </authorList>
    </citation>
    <scope>NUCLEOTIDE SEQUENCE [LARGE SCALE GENOMIC DNA]</scope>
    <source>
        <strain evidence="2 3">DSM 15511</strain>
    </source>
</reference>
<dbReference type="PROSITE" id="PS50930">
    <property type="entry name" value="HTH_LYTTR"/>
    <property type="match status" value="1"/>
</dbReference>
<dbReference type="GO" id="GO:0003677">
    <property type="term" value="F:DNA binding"/>
    <property type="evidence" value="ECO:0007669"/>
    <property type="project" value="InterPro"/>
</dbReference>
<dbReference type="EMBL" id="CP060715">
    <property type="protein sequence ID" value="QNN60749.1"/>
    <property type="molecule type" value="Genomic_DNA"/>
</dbReference>
<proteinExistence type="predicted"/>
<name>A0A7G9RYS4_9FIRM</name>
<evidence type="ECO:0000313" key="2">
    <source>
        <dbReference type="EMBL" id="QNN60749.1"/>
    </source>
</evidence>
<dbReference type="SMART" id="SM00850">
    <property type="entry name" value="LytTR"/>
    <property type="match status" value="1"/>
</dbReference>
<gene>
    <name evidence="2" type="ORF">H9L01_10360</name>
</gene>